<evidence type="ECO:0000313" key="3">
    <source>
        <dbReference type="WBParaSite" id="PSU_v2.g3904.t1"/>
    </source>
</evidence>
<dbReference type="InterPro" id="IPR050235">
    <property type="entry name" value="CK1_Ser-Thr_kinase"/>
</dbReference>
<accession>A0A914YW70</accession>
<keyword evidence="2" id="KW-1185">Reference proteome</keyword>
<proteinExistence type="predicted"/>
<sequence>MDTRDILLLNNAYESSPNHRRHFLSIFDRGDFPDRYNYIILQLCDCNLSDLRTERLNGADYSRSSALHIASQTLQGIHDVQLHHYYHRDIRSGNFVVGLNEHHHMIYIVNFSLSYEYVARNHRLEHGKKSAVSE</sequence>
<dbReference type="AlphaFoldDB" id="A0A914YW70"/>
<dbReference type="InterPro" id="IPR000719">
    <property type="entry name" value="Prot_kinase_dom"/>
</dbReference>
<dbReference type="GO" id="GO:0005524">
    <property type="term" value="F:ATP binding"/>
    <property type="evidence" value="ECO:0007669"/>
    <property type="project" value="InterPro"/>
</dbReference>
<dbReference type="SUPFAM" id="SSF56112">
    <property type="entry name" value="Protein kinase-like (PK-like)"/>
    <property type="match status" value="1"/>
</dbReference>
<dbReference type="GO" id="GO:0004672">
    <property type="term" value="F:protein kinase activity"/>
    <property type="evidence" value="ECO:0007669"/>
    <property type="project" value="InterPro"/>
</dbReference>
<dbReference type="WBParaSite" id="PSU_v2.g3904.t1">
    <property type="protein sequence ID" value="PSU_v2.g3904.t1"/>
    <property type="gene ID" value="PSU_v2.g3904"/>
</dbReference>
<dbReference type="PROSITE" id="PS50011">
    <property type="entry name" value="PROTEIN_KINASE_DOM"/>
    <property type="match status" value="1"/>
</dbReference>
<feature type="domain" description="Protein kinase" evidence="1">
    <location>
        <begin position="1"/>
        <end position="134"/>
    </location>
</feature>
<protein>
    <submittedName>
        <fullName evidence="3">Protein kinase domain-containing protein</fullName>
    </submittedName>
</protein>
<dbReference type="Proteomes" id="UP000887577">
    <property type="component" value="Unplaced"/>
</dbReference>
<reference evidence="3" key="1">
    <citation type="submission" date="2022-11" db="UniProtKB">
        <authorList>
            <consortium name="WormBaseParasite"/>
        </authorList>
    </citation>
    <scope>IDENTIFICATION</scope>
</reference>
<dbReference type="InterPro" id="IPR011009">
    <property type="entry name" value="Kinase-like_dom_sf"/>
</dbReference>
<dbReference type="PANTHER" id="PTHR11909">
    <property type="entry name" value="CASEIN KINASE-RELATED"/>
    <property type="match status" value="1"/>
</dbReference>
<name>A0A914YW70_9BILA</name>
<evidence type="ECO:0000259" key="1">
    <source>
        <dbReference type="PROSITE" id="PS50011"/>
    </source>
</evidence>
<organism evidence="2 3">
    <name type="scientific">Panagrolaimus superbus</name>
    <dbReference type="NCBI Taxonomy" id="310955"/>
    <lineage>
        <taxon>Eukaryota</taxon>
        <taxon>Metazoa</taxon>
        <taxon>Ecdysozoa</taxon>
        <taxon>Nematoda</taxon>
        <taxon>Chromadorea</taxon>
        <taxon>Rhabditida</taxon>
        <taxon>Tylenchina</taxon>
        <taxon>Panagrolaimomorpha</taxon>
        <taxon>Panagrolaimoidea</taxon>
        <taxon>Panagrolaimidae</taxon>
        <taxon>Panagrolaimus</taxon>
    </lineage>
</organism>
<evidence type="ECO:0000313" key="2">
    <source>
        <dbReference type="Proteomes" id="UP000887577"/>
    </source>
</evidence>
<dbReference type="Gene3D" id="1.10.510.10">
    <property type="entry name" value="Transferase(Phosphotransferase) domain 1"/>
    <property type="match status" value="1"/>
</dbReference>